<evidence type="ECO:0000313" key="1">
    <source>
        <dbReference type="EMBL" id="UYV96868.1"/>
    </source>
</evidence>
<evidence type="ECO:0000313" key="2">
    <source>
        <dbReference type="Proteomes" id="UP001163293"/>
    </source>
</evidence>
<sequence>MSIDWSFHLDLGKVAEAAATAAPLGAAKGMEHVRGVAAPLTPEESGRLVGSATVTVNGDEATITYDGPYARRQHEELTWRHEKGQAKYLEQPMHTEKPVVLEIVANEVRKAL</sequence>
<name>A0AAX3EGW0_PAEUR</name>
<organism evidence="1 2">
    <name type="scientific">Paenarthrobacter ureafaciens</name>
    <dbReference type="NCBI Taxonomy" id="37931"/>
    <lineage>
        <taxon>Bacteria</taxon>
        <taxon>Bacillati</taxon>
        <taxon>Actinomycetota</taxon>
        <taxon>Actinomycetes</taxon>
        <taxon>Micrococcales</taxon>
        <taxon>Micrococcaceae</taxon>
        <taxon>Paenarthrobacter</taxon>
    </lineage>
</organism>
<gene>
    <name evidence="1" type="ORF">NL394_17730</name>
</gene>
<dbReference type="RefSeq" id="WP_264398735.1">
    <property type="nucleotide sequence ID" value="NZ_CP101180.1"/>
</dbReference>
<reference evidence="1" key="1">
    <citation type="submission" date="2022-07" db="EMBL/GenBank/DDBJ databases">
        <authorList>
            <person name="Wu T."/>
        </authorList>
    </citation>
    <scope>NUCLEOTIDE SEQUENCE</scope>
    <source>
        <strain evidence="1">SD-1</strain>
    </source>
</reference>
<dbReference type="Proteomes" id="UP001163293">
    <property type="component" value="Chromosome"/>
</dbReference>
<protein>
    <submittedName>
        <fullName evidence="1">Minor capsid protein</fullName>
    </submittedName>
</protein>
<accession>A0AAX3EGW0</accession>
<dbReference type="EMBL" id="CP101185">
    <property type="protein sequence ID" value="UYV96868.1"/>
    <property type="molecule type" value="Genomic_DNA"/>
</dbReference>
<keyword evidence="2" id="KW-1185">Reference proteome</keyword>
<dbReference type="AlphaFoldDB" id="A0AAX3EGW0"/>
<proteinExistence type="predicted"/>